<evidence type="ECO:0000313" key="8">
    <source>
        <dbReference type="EMBL" id="KAA6364322.1"/>
    </source>
</evidence>
<feature type="transmembrane region" description="Helical" evidence="6">
    <location>
        <begin position="244"/>
        <end position="262"/>
    </location>
</feature>
<feature type="domain" description="ABC3 transporter permease C-terminal" evidence="7">
    <location>
        <begin position="186"/>
        <end position="305"/>
    </location>
</feature>
<keyword evidence="5 6" id="KW-0472">Membrane</keyword>
<evidence type="ECO:0000256" key="4">
    <source>
        <dbReference type="ARBA" id="ARBA00022989"/>
    </source>
</evidence>
<proteinExistence type="predicted"/>
<dbReference type="Pfam" id="PF02687">
    <property type="entry name" value="FtsX"/>
    <property type="match status" value="1"/>
</dbReference>
<dbReference type="PANTHER" id="PTHR32522">
    <property type="match status" value="1"/>
</dbReference>
<evidence type="ECO:0000256" key="5">
    <source>
        <dbReference type="ARBA" id="ARBA00023136"/>
    </source>
</evidence>
<feature type="transmembrane region" description="Helical" evidence="6">
    <location>
        <begin position="179"/>
        <end position="205"/>
    </location>
</feature>
<dbReference type="GO" id="GO:0004674">
    <property type="term" value="F:protein serine/threonine kinase activity"/>
    <property type="evidence" value="ECO:0007669"/>
    <property type="project" value="UniProtKB-KW"/>
</dbReference>
<evidence type="ECO:0000256" key="1">
    <source>
        <dbReference type="ARBA" id="ARBA00004651"/>
    </source>
</evidence>
<sequence length="415" mass="46814">MSVRGCGYENINSVAQSLIFNSSQFFFGMVARTALAADVIQRHAERSMPLMMELLTAVPIKLVVYEVADSVENKVDTDDVIFVEYDEWWPYVIDNLPSAVRATIPIKNWLELNMRDYDTELVFSYPQPRTDIYLTFDTEPLKKSLEKWASKITYALRFDELNVQMPVASSFENFSMLGMMINMVSILIIVVLVGISILLMYSLVMISVDTRTFEVRILRMVGLDRLGVIGVLIAQALLYSIPGWILGIILGFVGNFVVMYILEYSSSIPLQKLISALIIIISTQMAFVISLIASLLPINQALSQNLHDSIDVTHTKASAIIVTIERIEALQTLWGWLLCGIILTTAFLFSEERAVKSLAVQNNGLRRITKSRNTKIKYMRSAGMYTHAIYHQVIGVTLSIHEVVNHKQNESVVLK</sequence>
<dbReference type="Proteomes" id="UP000324800">
    <property type="component" value="Unassembled WGS sequence"/>
</dbReference>
<keyword evidence="8" id="KW-0418">Kinase</keyword>
<keyword evidence="8" id="KW-0808">Transferase</keyword>
<reference evidence="8 9" key="1">
    <citation type="submission" date="2019-03" db="EMBL/GenBank/DDBJ databases">
        <title>Single cell metagenomics reveals metabolic interactions within the superorganism composed of flagellate Streblomastix strix and complex community of Bacteroidetes bacteria on its surface.</title>
        <authorList>
            <person name="Treitli S.C."/>
            <person name="Kolisko M."/>
            <person name="Husnik F."/>
            <person name="Keeling P."/>
            <person name="Hampl V."/>
        </authorList>
    </citation>
    <scope>NUCLEOTIDE SEQUENCE [LARGE SCALE GENOMIC DNA]</scope>
    <source>
        <strain evidence="8">ST1C</strain>
    </source>
</reference>
<dbReference type="InterPro" id="IPR003838">
    <property type="entry name" value="ABC3_permease_C"/>
</dbReference>
<dbReference type="AlphaFoldDB" id="A0A5J4U2W3"/>
<keyword evidence="3 6" id="KW-0812">Transmembrane</keyword>
<feature type="transmembrane region" description="Helical" evidence="6">
    <location>
        <begin position="217"/>
        <end position="238"/>
    </location>
</feature>
<organism evidence="8 9">
    <name type="scientific">Streblomastix strix</name>
    <dbReference type="NCBI Taxonomy" id="222440"/>
    <lineage>
        <taxon>Eukaryota</taxon>
        <taxon>Metamonada</taxon>
        <taxon>Preaxostyla</taxon>
        <taxon>Oxymonadida</taxon>
        <taxon>Streblomastigidae</taxon>
        <taxon>Streblomastix</taxon>
    </lineage>
</organism>
<evidence type="ECO:0000313" key="9">
    <source>
        <dbReference type="Proteomes" id="UP000324800"/>
    </source>
</evidence>
<dbReference type="PANTHER" id="PTHR32522:SF5">
    <property type="entry name" value="ABC3 TRANSPORTER PERMEASE PROTEIN DOMAIN-CONTAINING PROTEIN"/>
    <property type="match status" value="1"/>
</dbReference>
<dbReference type="GO" id="GO:0005886">
    <property type="term" value="C:plasma membrane"/>
    <property type="evidence" value="ECO:0007669"/>
    <property type="project" value="UniProtKB-SubCell"/>
</dbReference>
<gene>
    <name evidence="8" type="ORF">EZS28_040151</name>
</gene>
<keyword evidence="8" id="KW-0723">Serine/threonine-protein kinase</keyword>
<feature type="transmembrane region" description="Helical" evidence="6">
    <location>
        <begin position="274"/>
        <end position="296"/>
    </location>
</feature>
<keyword evidence="4 6" id="KW-1133">Transmembrane helix</keyword>
<dbReference type="OrthoDB" id="2126250at2759"/>
<comment type="subcellular location">
    <subcellularLocation>
        <location evidence="1">Cell membrane</location>
        <topology evidence="1">Multi-pass membrane protein</topology>
    </subcellularLocation>
</comment>
<protein>
    <submittedName>
        <fullName evidence="8">Putative serine/threonine protein kinase</fullName>
    </submittedName>
</protein>
<keyword evidence="2" id="KW-1003">Cell membrane</keyword>
<comment type="caution">
    <text evidence="8">The sequence shown here is derived from an EMBL/GenBank/DDBJ whole genome shotgun (WGS) entry which is preliminary data.</text>
</comment>
<evidence type="ECO:0000256" key="6">
    <source>
        <dbReference type="SAM" id="Phobius"/>
    </source>
</evidence>
<evidence type="ECO:0000256" key="2">
    <source>
        <dbReference type="ARBA" id="ARBA00022475"/>
    </source>
</evidence>
<dbReference type="EMBL" id="SNRW01021808">
    <property type="protein sequence ID" value="KAA6364322.1"/>
    <property type="molecule type" value="Genomic_DNA"/>
</dbReference>
<evidence type="ECO:0000256" key="3">
    <source>
        <dbReference type="ARBA" id="ARBA00022692"/>
    </source>
</evidence>
<name>A0A5J4U2W3_9EUKA</name>
<accession>A0A5J4U2W3</accession>
<feature type="transmembrane region" description="Helical" evidence="6">
    <location>
        <begin position="333"/>
        <end position="350"/>
    </location>
</feature>
<evidence type="ECO:0000259" key="7">
    <source>
        <dbReference type="Pfam" id="PF02687"/>
    </source>
</evidence>